<protein>
    <submittedName>
        <fullName evidence="2">Uncharacterized protein</fullName>
    </submittedName>
</protein>
<accession>A0AA37BHF9</accession>
<feature type="region of interest" description="Disordered" evidence="1">
    <location>
        <begin position="135"/>
        <end position="212"/>
    </location>
</feature>
<reference evidence="2" key="1">
    <citation type="journal article" date="2014" name="Int. J. Syst. Evol. Microbiol.">
        <title>Complete genome sequence of Corynebacterium casei LMG S-19264T (=DSM 44701T), isolated from a smear-ripened cheese.</title>
        <authorList>
            <consortium name="US DOE Joint Genome Institute (JGI-PGF)"/>
            <person name="Walter F."/>
            <person name="Albersmeier A."/>
            <person name="Kalinowski J."/>
            <person name="Ruckert C."/>
        </authorList>
    </citation>
    <scope>NUCLEOTIDE SEQUENCE</scope>
    <source>
        <strain evidence="2">JCM 3093</strain>
    </source>
</reference>
<gene>
    <name evidence="2" type="ORF">GCM10010126_31500</name>
</gene>
<dbReference type="RefSeq" id="WP_191895413.1">
    <property type="nucleotide sequence ID" value="NZ_BMQD01000009.1"/>
</dbReference>
<name>A0AA37BHF9_9ACTN</name>
<comment type="caution">
    <text evidence="2">The sequence shown here is derived from an EMBL/GenBank/DDBJ whole genome shotgun (WGS) entry which is preliminary data.</text>
</comment>
<proteinExistence type="predicted"/>
<organism evidence="2 3">
    <name type="scientific">Planomonospora parontospora</name>
    <dbReference type="NCBI Taxonomy" id="58119"/>
    <lineage>
        <taxon>Bacteria</taxon>
        <taxon>Bacillati</taxon>
        <taxon>Actinomycetota</taxon>
        <taxon>Actinomycetes</taxon>
        <taxon>Streptosporangiales</taxon>
        <taxon>Streptosporangiaceae</taxon>
        <taxon>Planomonospora</taxon>
    </lineage>
</organism>
<evidence type="ECO:0000256" key="1">
    <source>
        <dbReference type="SAM" id="MobiDB-lite"/>
    </source>
</evidence>
<feature type="compositionally biased region" description="Low complexity" evidence="1">
    <location>
        <begin position="201"/>
        <end position="211"/>
    </location>
</feature>
<dbReference type="EMBL" id="BMQD01000009">
    <property type="protein sequence ID" value="GGK69819.1"/>
    <property type="molecule type" value="Genomic_DNA"/>
</dbReference>
<feature type="compositionally biased region" description="Pro residues" evidence="1">
    <location>
        <begin position="188"/>
        <end position="200"/>
    </location>
</feature>
<dbReference type="AlphaFoldDB" id="A0AA37BHF9"/>
<evidence type="ECO:0000313" key="3">
    <source>
        <dbReference type="Proteomes" id="UP000627984"/>
    </source>
</evidence>
<reference evidence="2" key="2">
    <citation type="submission" date="2022-09" db="EMBL/GenBank/DDBJ databases">
        <authorList>
            <person name="Sun Q."/>
            <person name="Ohkuma M."/>
        </authorList>
    </citation>
    <scope>NUCLEOTIDE SEQUENCE</scope>
    <source>
        <strain evidence="2">JCM 3093</strain>
    </source>
</reference>
<evidence type="ECO:0000313" key="2">
    <source>
        <dbReference type="EMBL" id="GGK69819.1"/>
    </source>
</evidence>
<dbReference type="Proteomes" id="UP000627984">
    <property type="component" value="Unassembled WGS sequence"/>
</dbReference>
<sequence length="233" mass="24060">MVLGVAMLVPALLAGGLMMAEVAGYDLAVSGGVSAEPERRKAFGDGVPVAAASPGASGAPVAIRAAQGDPAGAPSGSAMTGDTVIRGTVTDSEPVGNRATEPRLVPPPLRPYRVYDGWMPPDLIGLSYFRPTHHSGEAGEAAETADRRRKRRVSGGGGKEKPRTVHGPGTAHAQGPVESSGQETPDRSPTPSPTPSPVPPAEEGAAGTEAECSQEWRDTWLWEICLDGNRQKV</sequence>